<protein>
    <submittedName>
        <fullName evidence="1">Uncharacterized protein</fullName>
    </submittedName>
</protein>
<name>A0ACC2TD36_9FUNG</name>
<dbReference type="EMBL" id="QTSX02003001">
    <property type="protein sequence ID" value="KAJ9072500.1"/>
    <property type="molecule type" value="Genomic_DNA"/>
</dbReference>
<reference evidence="1" key="1">
    <citation type="submission" date="2022-04" db="EMBL/GenBank/DDBJ databases">
        <title>Genome of the entomopathogenic fungus Entomophthora muscae.</title>
        <authorList>
            <person name="Elya C."/>
            <person name="Lovett B.R."/>
            <person name="Lee E."/>
            <person name="Macias A.M."/>
            <person name="Hajek A.E."/>
            <person name="De Bivort B.L."/>
            <person name="Kasson M.T."/>
            <person name="De Fine Licht H.H."/>
            <person name="Stajich J.E."/>
        </authorList>
    </citation>
    <scope>NUCLEOTIDE SEQUENCE</scope>
    <source>
        <strain evidence="1">Berkeley</strain>
    </source>
</reference>
<accession>A0ACC2TD36</accession>
<keyword evidence="2" id="KW-1185">Reference proteome</keyword>
<sequence length="98" mass="10628">LVGSLGDCFCQYHVLLTKIPFVYTLSQVGHIEILPLYTETVMNYISPKRSDTLQLGESNSGSGSDEFGDSADPQASHLCFLRLTNERAGTGSSSNLIN</sequence>
<feature type="non-terminal residue" evidence="1">
    <location>
        <position position="1"/>
    </location>
</feature>
<organism evidence="1 2">
    <name type="scientific">Entomophthora muscae</name>
    <dbReference type="NCBI Taxonomy" id="34485"/>
    <lineage>
        <taxon>Eukaryota</taxon>
        <taxon>Fungi</taxon>
        <taxon>Fungi incertae sedis</taxon>
        <taxon>Zoopagomycota</taxon>
        <taxon>Entomophthoromycotina</taxon>
        <taxon>Entomophthoromycetes</taxon>
        <taxon>Entomophthorales</taxon>
        <taxon>Entomophthoraceae</taxon>
        <taxon>Entomophthora</taxon>
    </lineage>
</organism>
<dbReference type="Proteomes" id="UP001165960">
    <property type="component" value="Unassembled WGS sequence"/>
</dbReference>
<proteinExistence type="predicted"/>
<evidence type="ECO:0000313" key="1">
    <source>
        <dbReference type="EMBL" id="KAJ9072500.1"/>
    </source>
</evidence>
<gene>
    <name evidence="1" type="ORF">DSO57_1026959</name>
</gene>
<comment type="caution">
    <text evidence="1">The sequence shown here is derived from an EMBL/GenBank/DDBJ whole genome shotgun (WGS) entry which is preliminary data.</text>
</comment>
<evidence type="ECO:0000313" key="2">
    <source>
        <dbReference type="Proteomes" id="UP001165960"/>
    </source>
</evidence>